<dbReference type="InterPro" id="IPR029063">
    <property type="entry name" value="SAM-dependent_MTases_sf"/>
</dbReference>
<evidence type="ECO:0000313" key="4">
    <source>
        <dbReference type="EMBL" id="GGI12788.1"/>
    </source>
</evidence>
<proteinExistence type="predicted"/>
<accession>A0A8J3AGB0</accession>
<dbReference type="GO" id="GO:0008171">
    <property type="term" value="F:O-methyltransferase activity"/>
    <property type="evidence" value="ECO:0007669"/>
    <property type="project" value="InterPro"/>
</dbReference>
<organism evidence="4 5">
    <name type="scientific">Galliscardovia ingluviei</name>
    <dbReference type="NCBI Taxonomy" id="1769422"/>
    <lineage>
        <taxon>Bacteria</taxon>
        <taxon>Bacillati</taxon>
        <taxon>Actinomycetota</taxon>
        <taxon>Actinomycetes</taxon>
        <taxon>Bifidobacteriales</taxon>
        <taxon>Bifidobacteriaceae</taxon>
        <taxon>Galliscardovia</taxon>
    </lineage>
</organism>
<dbReference type="GO" id="GO:0032259">
    <property type="term" value="P:methylation"/>
    <property type="evidence" value="ECO:0007669"/>
    <property type="project" value="UniProtKB-KW"/>
</dbReference>
<evidence type="ECO:0000256" key="3">
    <source>
        <dbReference type="ARBA" id="ARBA00022691"/>
    </source>
</evidence>
<dbReference type="InterPro" id="IPR002935">
    <property type="entry name" value="SAM_O-MeTrfase"/>
</dbReference>
<name>A0A8J3AGB0_9BIFI</name>
<dbReference type="Gene3D" id="3.40.50.150">
    <property type="entry name" value="Vaccinia Virus protein VP39"/>
    <property type="match status" value="1"/>
</dbReference>
<gene>
    <name evidence="4" type="primary">safC</name>
    <name evidence="4" type="ORF">GCM10007377_02710</name>
</gene>
<sequence length="229" mass="24647">MEHNDALNLAKAWEYTDRLAASAEPAGIQDVRDDAIELGFSPTSAMQAQWLGMMAHLLQAESVLLLGTGNAVETAQLLIAMDSVGMQTAAGQLTVVDSSHRGAVLVRSVPARLEQPIRTRLRVANTSAQLFVPRLNAGDYDVVVIDGDLSNYEDMLDQAHRVLRDGGVLIVADAFAQRDEQSQGGVINPADHSSKAVLMRAFTEEIVHDDRFAVHVLPIGTGIIVAAKQ</sequence>
<reference evidence="4" key="2">
    <citation type="submission" date="2020-09" db="EMBL/GenBank/DDBJ databases">
        <authorList>
            <person name="Sun Q."/>
            <person name="Sedlacek I."/>
        </authorList>
    </citation>
    <scope>NUCLEOTIDE SEQUENCE</scope>
    <source>
        <strain evidence="4">CCM 8606</strain>
    </source>
</reference>
<protein>
    <submittedName>
        <fullName evidence="4">O-methyltransferase</fullName>
    </submittedName>
</protein>
<dbReference type="Pfam" id="PF01596">
    <property type="entry name" value="Methyltransf_3"/>
    <property type="match status" value="1"/>
</dbReference>
<keyword evidence="2" id="KW-0808">Transferase</keyword>
<dbReference type="PROSITE" id="PS51682">
    <property type="entry name" value="SAM_OMT_I"/>
    <property type="match status" value="1"/>
</dbReference>
<comment type="caution">
    <text evidence="4">The sequence shown here is derived from an EMBL/GenBank/DDBJ whole genome shotgun (WGS) entry which is preliminary data.</text>
</comment>
<dbReference type="AlphaFoldDB" id="A0A8J3AGB0"/>
<dbReference type="RefSeq" id="WP_188354453.1">
    <property type="nucleotide sequence ID" value="NZ_BMDH01000001.1"/>
</dbReference>
<keyword evidence="1" id="KW-0489">Methyltransferase</keyword>
<keyword evidence="3" id="KW-0949">S-adenosyl-L-methionine</keyword>
<evidence type="ECO:0000313" key="5">
    <source>
        <dbReference type="Proteomes" id="UP000619536"/>
    </source>
</evidence>
<dbReference type="EMBL" id="BMDH01000001">
    <property type="protein sequence ID" value="GGI12788.1"/>
    <property type="molecule type" value="Genomic_DNA"/>
</dbReference>
<reference evidence="4" key="1">
    <citation type="journal article" date="2014" name="Int. J. Syst. Evol. Microbiol.">
        <title>Complete genome sequence of Corynebacterium casei LMG S-19264T (=DSM 44701T), isolated from a smear-ripened cheese.</title>
        <authorList>
            <consortium name="US DOE Joint Genome Institute (JGI-PGF)"/>
            <person name="Walter F."/>
            <person name="Albersmeier A."/>
            <person name="Kalinowski J."/>
            <person name="Ruckert C."/>
        </authorList>
    </citation>
    <scope>NUCLEOTIDE SEQUENCE</scope>
    <source>
        <strain evidence="4">CCM 8606</strain>
    </source>
</reference>
<dbReference type="SUPFAM" id="SSF53335">
    <property type="entry name" value="S-adenosyl-L-methionine-dependent methyltransferases"/>
    <property type="match status" value="1"/>
</dbReference>
<dbReference type="Proteomes" id="UP000619536">
    <property type="component" value="Unassembled WGS sequence"/>
</dbReference>
<evidence type="ECO:0000256" key="2">
    <source>
        <dbReference type="ARBA" id="ARBA00022679"/>
    </source>
</evidence>
<evidence type="ECO:0000256" key="1">
    <source>
        <dbReference type="ARBA" id="ARBA00022603"/>
    </source>
</evidence>
<keyword evidence="5" id="KW-1185">Reference proteome</keyword>